<keyword evidence="7" id="KW-1185">Reference proteome</keyword>
<dbReference type="Pfam" id="PF24300">
    <property type="entry name" value="KWL1"/>
    <property type="match status" value="1"/>
</dbReference>
<dbReference type="EMBL" id="JARPOI010000001">
    <property type="protein sequence ID" value="KAJ9188825.1"/>
    <property type="molecule type" value="Genomic_DNA"/>
</dbReference>
<reference evidence="6" key="1">
    <citation type="journal article" date="2023" name="Plant Biotechnol. J.">
        <title>Chromosome-level wild Hevea brasiliensis genome provides new tools for genomic-assisted breeding and valuable loci to elevate rubber yield.</title>
        <authorList>
            <person name="Cheng H."/>
            <person name="Song X."/>
            <person name="Hu Y."/>
            <person name="Wu T."/>
            <person name="Yang Q."/>
            <person name="An Z."/>
            <person name="Feng S."/>
            <person name="Deng Z."/>
            <person name="Wu W."/>
            <person name="Zeng X."/>
            <person name="Tu M."/>
            <person name="Wang X."/>
            <person name="Huang H."/>
        </authorList>
    </citation>
    <scope>NUCLEOTIDE SEQUENCE</scope>
    <source>
        <strain evidence="6">MT/VB/25A 57/8</strain>
    </source>
</reference>
<organism evidence="6 7">
    <name type="scientific">Hevea brasiliensis</name>
    <name type="common">Para rubber tree</name>
    <name type="synonym">Siphonia brasiliensis</name>
    <dbReference type="NCBI Taxonomy" id="3981"/>
    <lineage>
        <taxon>Eukaryota</taxon>
        <taxon>Viridiplantae</taxon>
        <taxon>Streptophyta</taxon>
        <taxon>Embryophyta</taxon>
        <taxon>Tracheophyta</taxon>
        <taxon>Spermatophyta</taxon>
        <taxon>Magnoliopsida</taxon>
        <taxon>eudicotyledons</taxon>
        <taxon>Gunneridae</taxon>
        <taxon>Pentapetalae</taxon>
        <taxon>rosids</taxon>
        <taxon>fabids</taxon>
        <taxon>Malpighiales</taxon>
        <taxon>Euphorbiaceae</taxon>
        <taxon>Crotonoideae</taxon>
        <taxon>Micrandreae</taxon>
        <taxon>Hevea</taxon>
    </lineage>
</organism>
<evidence type="ECO:0000256" key="1">
    <source>
        <dbReference type="ARBA" id="ARBA00004613"/>
    </source>
</evidence>
<proteinExistence type="inferred from homology"/>
<evidence type="ECO:0000256" key="2">
    <source>
        <dbReference type="ARBA" id="ARBA00005592"/>
    </source>
</evidence>
<comment type="similarity">
    <text evidence="2">Belongs to the kiwellin family.</text>
</comment>
<comment type="caution">
    <text evidence="6">The sequence shown here is derived from an EMBL/GenBank/DDBJ whole genome shotgun (WGS) entry which is preliminary data.</text>
</comment>
<dbReference type="Proteomes" id="UP001174677">
    <property type="component" value="Chromosome 1"/>
</dbReference>
<dbReference type="InterPro" id="IPR039271">
    <property type="entry name" value="Kiwellin-like"/>
</dbReference>
<comment type="subcellular location">
    <subcellularLocation>
        <location evidence="1">Secreted</location>
    </subcellularLocation>
</comment>
<dbReference type="SUPFAM" id="SSF50685">
    <property type="entry name" value="Barwin-like endoglucanases"/>
    <property type="match status" value="1"/>
</dbReference>
<evidence type="ECO:0000256" key="5">
    <source>
        <dbReference type="SAM" id="SignalP"/>
    </source>
</evidence>
<dbReference type="Gene3D" id="2.40.40.10">
    <property type="entry name" value="RlpA-like domain"/>
    <property type="match status" value="1"/>
</dbReference>
<dbReference type="InterPro" id="IPR036908">
    <property type="entry name" value="RlpA-like_sf"/>
</dbReference>
<name>A0ABQ9NAK8_HEVBR</name>
<feature type="chain" id="PRO_5047402587" evidence="5">
    <location>
        <begin position="26"/>
        <end position="197"/>
    </location>
</feature>
<protein>
    <submittedName>
        <fullName evidence="6">Uncharacterized protein</fullName>
    </submittedName>
</protein>
<evidence type="ECO:0000256" key="3">
    <source>
        <dbReference type="ARBA" id="ARBA00022525"/>
    </source>
</evidence>
<accession>A0ABQ9NAK8</accession>
<dbReference type="CDD" id="cd22270">
    <property type="entry name" value="DPBB_kiwellin-like"/>
    <property type="match status" value="1"/>
</dbReference>
<sequence length="197" mass="20607">MANLHLLFLSFVIFNIIFFASPSNALSSCDGPCQTADDCDGQLIRGGGWSPSSGDCQPSGSMPCKGKSYTTYTCSPPVTSATNAQLTLNNFSEGGDGGAPSKCDEQYHDKSEMVVALSTGWYNGGSRCGQMITITASNGMSTTAKVVDECDSMNGCDEEHADQPPCENNIVDGSDAVWEALGLDKGLGNVGVTWSMA</sequence>
<keyword evidence="3" id="KW-0964">Secreted</keyword>
<gene>
    <name evidence="6" type="ORF">P3X46_000186</name>
</gene>
<feature type="signal peptide" evidence="5">
    <location>
        <begin position="1"/>
        <end position="25"/>
    </location>
</feature>
<evidence type="ECO:0000313" key="6">
    <source>
        <dbReference type="EMBL" id="KAJ9188825.1"/>
    </source>
</evidence>
<evidence type="ECO:0000256" key="4">
    <source>
        <dbReference type="ARBA" id="ARBA00022729"/>
    </source>
</evidence>
<dbReference type="PANTHER" id="PTHR33191">
    <property type="entry name" value="RIPENING-RELATED PROTEIN 2-RELATED"/>
    <property type="match status" value="1"/>
</dbReference>
<dbReference type="PANTHER" id="PTHR33191:SF9">
    <property type="entry name" value="RIPENING-RELATED PROTEIN 2-RELATED"/>
    <property type="match status" value="1"/>
</dbReference>
<keyword evidence="4 5" id="KW-0732">Signal</keyword>
<evidence type="ECO:0000313" key="7">
    <source>
        <dbReference type="Proteomes" id="UP001174677"/>
    </source>
</evidence>